<feature type="signal peptide" evidence="8">
    <location>
        <begin position="1"/>
        <end position="15"/>
    </location>
</feature>
<feature type="domain" description="Inhibitor I9" evidence="10">
    <location>
        <begin position="41"/>
        <end position="106"/>
    </location>
</feature>
<dbReference type="InterPro" id="IPR037045">
    <property type="entry name" value="S8pro/Inhibitor_I9_sf"/>
</dbReference>
<evidence type="ECO:0000256" key="1">
    <source>
        <dbReference type="ARBA" id="ARBA00011073"/>
    </source>
</evidence>
<dbReference type="InterPro" id="IPR022398">
    <property type="entry name" value="Peptidase_S8_His-AS"/>
</dbReference>
<gene>
    <name evidence="11" type="ORF">Trco_007830</name>
</gene>
<dbReference type="Pfam" id="PF05922">
    <property type="entry name" value="Inhibitor_I9"/>
    <property type="match status" value="1"/>
</dbReference>
<dbReference type="FunFam" id="3.40.50.200:FF:000014">
    <property type="entry name" value="Proteinase K"/>
    <property type="match status" value="1"/>
</dbReference>
<comment type="similarity">
    <text evidence="1 6 7">Belongs to the peptidase S8 family.</text>
</comment>
<dbReference type="PROSITE" id="PS00138">
    <property type="entry name" value="SUBTILASE_SER"/>
    <property type="match status" value="1"/>
</dbReference>
<feature type="domain" description="Peptidase S8/S53" evidence="9">
    <location>
        <begin position="145"/>
        <end position="351"/>
    </location>
</feature>
<keyword evidence="12" id="KW-1185">Reference proteome</keyword>
<evidence type="ECO:0000256" key="3">
    <source>
        <dbReference type="ARBA" id="ARBA00022729"/>
    </source>
</evidence>
<evidence type="ECO:0000256" key="8">
    <source>
        <dbReference type="SAM" id="SignalP"/>
    </source>
</evidence>
<evidence type="ECO:0000313" key="11">
    <source>
        <dbReference type="EMBL" id="KAH6604384.1"/>
    </source>
</evidence>
<dbReference type="PANTHER" id="PTHR43806">
    <property type="entry name" value="PEPTIDASE S8"/>
    <property type="match status" value="1"/>
</dbReference>
<dbReference type="InterPro" id="IPR015500">
    <property type="entry name" value="Peptidase_S8_subtilisin-rel"/>
</dbReference>
<evidence type="ECO:0000259" key="9">
    <source>
        <dbReference type="Pfam" id="PF00082"/>
    </source>
</evidence>
<keyword evidence="3 8" id="KW-0732">Signal</keyword>
<evidence type="ECO:0000256" key="5">
    <source>
        <dbReference type="ARBA" id="ARBA00022825"/>
    </source>
</evidence>
<dbReference type="PANTHER" id="PTHR43806:SF58">
    <property type="entry name" value="ALKALINE PROTEASE 1-RELATED"/>
    <property type="match status" value="1"/>
</dbReference>
<dbReference type="SUPFAM" id="SSF54897">
    <property type="entry name" value="Protease propeptides/inhibitors"/>
    <property type="match status" value="1"/>
</dbReference>
<feature type="chain" id="PRO_5040332504" evidence="8">
    <location>
        <begin position="16"/>
        <end position="391"/>
    </location>
</feature>
<dbReference type="GO" id="GO:0005576">
    <property type="term" value="C:extracellular region"/>
    <property type="evidence" value="ECO:0007669"/>
    <property type="project" value="UniProtKB-ARBA"/>
</dbReference>
<dbReference type="EMBL" id="JAIWOZ010000006">
    <property type="protein sequence ID" value="KAH6604384.1"/>
    <property type="molecule type" value="Genomic_DNA"/>
</dbReference>
<dbReference type="Gene3D" id="3.30.70.80">
    <property type="entry name" value="Peptidase S8 propeptide/proteinase inhibitor I9"/>
    <property type="match status" value="1"/>
</dbReference>
<dbReference type="InterPro" id="IPR036852">
    <property type="entry name" value="Peptidase_S8/S53_dom_sf"/>
</dbReference>
<feature type="active site" description="Charge relay system" evidence="6">
    <location>
        <position position="148"/>
    </location>
</feature>
<dbReference type="PROSITE" id="PS00136">
    <property type="entry name" value="SUBTILASE_ASP"/>
    <property type="match status" value="1"/>
</dbReference>
<name>A0A9P8TTF0_9HYPO</name>
<dbReference type="PRINTS" id="PR00723">
    <property type="entry name" value="SUBTILISIN"/>
</dbReference>
<evidence type="ECO:0000259" key="10">
    <source>
        <dbReference type="Pfam" id="PF05922"/>
    </source>
</evidence>
<feature type="active site" description="Charge relay system" evidence="6">
    <location>
        <position position="334"/>
    </location>
</feature>
<proteinExistence type="inferred from homology"/>
<keyword evidence="2 6" id="KW-0645">Protease</keyword>
<dbReference type="CDD" id="cd04077">
    <property type="entry name" value="Peptidases_S8_PCSK9_ProteinaseK_like"/>
    <property type="match status" value="1"/>
</dbReference>
<evidence type="ECO:0000256" key="2">
    <source>
        <dbReference type="ARBA" id="ARBA00022670"/>
    </source>
</evidence>
<dbReference type="AlphaFoldDB" id="A0A9P8TTF0"/>
<comment type="caution">
    <text evidence="11">The sequence shown here is derived from an EMBL/GenBank/DDBJ whole genome shotgun (WGS) entry which is preliminary data.</text>
</comment>
<evidence type="ECO:0000256" key="7">
    <source>
        <dbReference type="RuleBase" id="RU003355"/>
    </source>
</evidence>
<dbReference type="GO" id="GO:0006508">
    <property type="term" value="P:proteolysis"/>
    <property type="evidence" value="ECO:0007669"/>
    <property type="project" value="UniProtKB-KW"/>
</dbReference>
<organism evidence="11 12">
    <name type="scientific">Trichoderma cornu-damae</name>
    <dbReference type="NCBI Taxonomy" id="654480"/>
    <lineage>
        <taxon>Eukaryota</taxon>
        <taxon>Fungi</taxon>
        <taxon>Dikarya</taxon>
        <taxon>Ascomycota</taxon>
        <taxon>Pezizomycotina</taxon>
        <taxon>Sordariomycetes</taxon>
        <taxon>Hypocreomycetidae</taxon>
        <taxon>Hypocreales</taxon>
        <taxon>Hypocreaceae</taxon>
        <taxon>Trichoderma</taxon>
    </lineage>
</organism>
<evidence type="ECO:0000256" key="6">
    <source>
        <dbReference type="PROSITE-ProRule" id="PRU01240"/>
    </source>
</evidence>
<dbReference type="SUPFAM" id="SSF52743">
    <property type="entry name" value="Subtilisin-like"/>
    <property type="match status" value="1"/>
</dbReference>
<dbReference type="OrthoDB" id="206201at2759"/>
<dbReference type="PROSITE" id="PS00137">
    <property type="entry name" value="SUBTILASE_HIS"/>
    <property type="match status" value="1"/>
</dbReference>
<dbReference type="PROSITE" id="PS51892">
    <property type="entry name" value="SUBTILASE"/>
    <property type="match status" value="1"/>
</dbReference>
<dbReference type="InterPro" id="IPR050131">
    <property type="entry name" value="Peptidase_S8_subtilisin-like"/>
</dbReference>
<dbReference type="GO" id="GO:0004252">
    <property type="term" value="F:serine-type endopeptidase activity"/>
    <property type="evidence" value="ECO:0007669"/>
    <property type="project" value="UniProtKB-UniRule"/>
</dbReference>
<protein>
    <submittedName>
        <fullName evidence="11">Subtilisin-like protease pr1a</fullName>
    </submittedName>
</protein>
<dbReference type="InterPro" id="IPR034193">
    <property type="entry name" value="PCSK9_ProteinaseK-like"/>
</dbReference>
<keyword evidence="4 6" id="KW-0378">Hydrolase</keyword>
<feature type="active site" description="Charge relay system" evidence="6">
    <location>
        <position position="179"/>
    </location>
</feature>
<evidence type="ECO:0000313" key="12">
    <source>
        <dbReference type="Proteomes" id="UP000827724"/>
    </source>
</evidence>
<dbReference type="InterPro" id="IPR000209">
    <property type="entry name" value="Peptidase_S8/S53_dom"/>
</dbReference>
<dbReference type="InterPro" id="IPR010259">
    <property type="entry name" value="S8pro/Inhibitor_I9"/>
</dbReference>
<dbReference type="Proteomes" id="UP000827724">
    <property type="component" value="Unassembled WGS sequence"/>
</dbReference>
<accession>A0A9P8TTF0</accession>
<dbReference type="Pfam" id="PF00082">
    <property type="entry name" value="Peptidase_S8"/>
    <property type="match status" value="1"/>
</dbReference>
<keyword evidence="5 6" id="KW-0720">Serine protease</keyword>
<dbReference type="InterPro" id="IPR023828">
    <property type="entry name" value="Peptidase_S8_Ser-AS"/>
</dbReference>
<dbReference type="InterPro" id="IPR023827">
    <property type="entry name" value="Peptidase_S8_Asp-AS"/>
</dbReference>
<evidence type="ECO:0000256" key="4">
    <source>
        <dbReference type="ARBA" id="ARBA00022801"/>
    </source>
</evidence>
<dbReference type="Gene3D" id="3.40.50.200">
    <property type="entry name" value="Peptidase S8/S53 domain"/>
    <property type="match status" value="1"/>
</dbReference>
<reference evidence="11" key="1">
    <citation type="submission" date="2021-08" db="EMBL/GenBank/DDBJ databases">
        <title>Chromosome-Level Trichoderma cornu-damae using Hi-C Data.</title>
        <authorList>
            <person name="Kim C.S."/>
        </authorList>
    </citation>
    <scope>NUCLEOTIDE SEQUENCE</scope>
    <source>
        <strain evidence="11">KA19-0412C</strain>
    </source>
</reference>
<sequence>MRLSVLLSLLPVVLAAPATEKRAEPAPLFTPASKHGLVADQYIVKFKEGSSLQAVDEALTSLASNYHHVYEHVFRGFSGRFDKETLEALRSHPDVEYIEQDAIVQLNAFVSQTGAPWGLGRISHSAAGSTTYVYDDSAGEGTCAYVIDTGVDATHPEFEGRATLLKSYVSGQDTDGNGHGTHVSGTIGSRSYGVAKKSQIFGIKVLDNSGSGTFSNVIAGIDLAASDSQTRGCPNGYVANLSLGGTLSTALNQAAAALISAGVFLAVAAGNENTDASRISPASEPTVCTVGASTSADARASFSNYGSIVDIFAPGQDVLSTWPGNQTNTISGTSMATPHIAGLGAYLLALEGPSEPQALCARIAALAGRSLLSGIPSGTINALAFNGNPSG</sequence>